<dbReference type="Pfam" id="PF06100">
    <property type="entry name" value="MCRA"/>
    <property type="match status" value="1"/>
</dbReference>
<keyword evidence="1" id="KW-0472">Membrane</keyword>
<dbReference type="GO" id="GO:0050151">
    <property type="term" value="F:oleate hydratase activity"/>
    <property type="evidence" value="ECO:0007669"/>
    <property type="project" value="InterPro"/>
</dbReference>
<dbReference type="PANTHER" id="PTHR37417">
    <property type="entry name" value="67 KDA MYOSIN-CROSS-REACTIVE ANTIGEN FAMILY PROTEIN (AFU_ORTHOLOGUE AFUA_5G09970)"/>
    <property type="match status" value="1"/>
</dbReference>
<evidence type="ECO:0000313" key="2">
    <source>
        <dbReference type="EMBL" id="QAA33390.1"/>
    </source>
</evidence>
<evidence type="ECO:0000256" key="1">
    <source>
        <dbReference type="SAM" id="Phobius"/>
    </source>
</evidence>
<gene>
    <name evidence="2" type="ORF">C1I91_18020</name>
</gene>
<dbReference type="EMBL" id="CP025746">
    <property type="protein sequence ID" value="QAA33390.1"/>
    <property type="molecule type" value="Genomic_DNA"/>
</dbReference>
<feature type="transmembrane region" description="Helical" evidence="1">
    <location>
        <begin position="20"/>
        <end position="37"/>
    </location>
</feature>
<dbReference type="Proteomes" id="UP000286268">
    <property type="component" value="Chromosome"/>
</dbReference>
<dbReference type="Gene3D" id="3.50.50.60">
    <property type="entry name" value="FAD/NAD(P)-binding domain"/>
    <property type="match status" value="2"/>
</dbReference>
<protein>
    <submittedName>
        <fullName evidence="2">Oleate hydratase</fullName>
    </submittedName>
</protein>
<dbReference type="NCBIfam" id="NF010584">
    <property type="entry name" value="PRK13977.1"/>
    <property type="match status" value="1"/>
</dbReference>
<dbReference type="AlphaFoldDB" id="A0A3R5QVK4"/>
<dbReference type="InterPro" id="IPR010354">
    <property type="entry name" value="Oleate_hydratase"/>
</dbReference>
<dbReference type="InterPro" id="IPR036188">
    <property type="entry name" value="FAD/NAD-bd_sf"/>
</dbReference>
<dbReference type="RefSeq" id="WP_128214113.1">
    <property type="nucleotide sequence ID" value="NZ_CP025746.1"/>
</dbReference>
<dbReference type="GO" id="GO:0006631">
    <property type="term" value="P:fatty acid metabolic process"/>
    <property type="evidence" value="ECO:0007669"/>
    <property type="project" value="InterPro"/>
</dbReference>
<organism evidence="2 3">
    <name type="scientific">Clostridium manihotivorum</name>
    <dbReference type="NCBI Taxonomy" id="2320868"/>
    <lineage>
        <taxon>Bacteria</taxon>
        <taxon>Bacillati</taxon>
        <taxon>Bacillota</taxon>
        <taxon>Clostridia</taxon>
        <taxon>Eubacteriales</taxon>
        <taxon>Clostridiaceae</taxon>
        <taxon>Clostridium</taxon>
    </lineage>
</organism>
<sequence>MKNYERINTVAQKGIERKKAYLVGGGIASLAAAAFLIRDGHMPPENIHILEESQVFGGSMDGAGNAEDGYSARGGRELESRMECLYELYSFIPSLTNPERTVLDEFRELNIAEPIKSHCRLVENKGQKANFSTLGLEFEDIISLNKLVLAHDDEIGNATCEQWFKPHFFETNFWYFWRSMFAFENWHSVLEVKRYMVRFMHLIGGMNQLDGILHTEYNQYDSLILPLITWLKNTGVIMELGVQVTNLDIRNEDNEKTVERIYINRNGVEEIIDTTSEDLVFVTNGSMTENSTLGNTDTPAILNRNQKERGCWTLWENIAKQDPEFGHPEVFCGDIDKSKWLSFTVTITDDTTVFDHLLNLTGDEPGMGGVVTIKDSNWLISWVTPKQPHFINQPDNVQVLWAYGLFIDKVGNFVNKKMSDCTGAELLSELLYHMGLEDKIDEILPSCKVIPCIMPYITSQFMPRRKGDRPAVIPNGSTNLAFLGQFSEIPNDCVFTVEYSVRSAIMAVYGLLKLDKIVPPVYEGQYDVRVLLNAVKTMLGNREISIDKLVGKLLFNTGIIK</sequence>
<dbReference type="KEGG" id="cmah:C1I91_18020"/>
<reference evidence="2 3" key="1">
    <citation type="submission" date="2018-01" db="EMBL/GenBank/DDBJ databases">
        <title>Genome Sequencing and Assembly of Anaerobacter polyendosporus strain CT4.</title>
        <authorList>
            <person name="Tachaapaikoon C."/>
            <person name="Sutheeworapong S."/>
            <person name="Jenjaroenpun P."/>
            <person name="Wongsurawat T."/>
            <person name="Nookeaw I."/>
            <person name="Cheawchanlertfa P."/>
            <person name="Kosugi A."/>
            <person name="Cheevadhanarak S."/>
            <person name="Ratanakhanokchai K."/>
        </authorList>
    </citation>
    <scope>NUCLEOTIDE SEQUENCE [LARGE SCALE GENOMIC DNA]</scope>
    <source>
        <strain evidence="2 3">CT4</strain>
    </source>
</reference>
<evidence type="ECO:0000313" key="3">
    <source>
        <dbReference type="Proteomes" id="UP000286268"/>
    </source>
</evidence>
<keyword evidence="1" id="KW-0812">Transmembrane</keyword>
<keyword evidence="3" id="KW-1185">Reference proteome</keyword>
<keyword evidence="1" id="KW-1133">Transmembrane helix</keyword>
<name>A0A3R5QVK4_9CLOT</name>
<dbReference type="PANTHER" id="PTHR37417:SF3">
    <property type="entry name" value="MYOSIN-CROSSREACTIVE PROTEIN"/>
    <property type="match status" value="1"/>
</dbReference>
<dbReference type="OrthoDB" id="4540221at2"/>
<proteinExistence type="predicted"/>
<dbReference type="Gene3D" id="3.30.9.80">
    <property type="match status" value="1"/>
</dbReference>
<dbReference type="SUPFAM" id="SSF51905">
    <property type="entry name" value="FAD/NAD(P)-binding domain"/>
    <property type="match status" value="1"/>
</dbReference>
<accession>A0A3R5QVK4</accession>
<dbReference type="GO" id="GO:0071949">
    <property type="term" value="F:FAD binding"/>
    <property type="evidence" value="ECO:0007669"/>
    <property type="project" value="InterPro"/>
</dbReference>